<dbReference type="RefSeq" id="WP_013137104.1">
    <property type="nucleotide sequence ID" value="NC_014168.1"/>
</dbReference>
<evidence type="ECO:0000256" key="2">
    <source>
        <dbReference type="SAM" id="MobiDB-lite"/>
    </source>
</evidence>
<evidence type="ECO:0000256" key="1">
    <source>
        <dbReference type="SAM" id="Coils"/>
    </source>
</evidence>
<dbReference type="KEGG" id="srt:Srot_0159"/>
<name>D6ZAA6_SEGRD</name>
<dbReference type="AlphaFoldDB" id="D6ZAA6"/>
<accession>D6ZAA6</accession>
<feature type="domain" description="DUF1023" evidence="3">
    <location>
        <begin position="308"/>
        <end position="494"/>
    </location>
</feature>
<protein>
    <recommendedName>
        <fullName evidence="3">DUF1023 domain-containing protein</fullName>
    </recommendedName>
</protein>
<dbReference type="Proteomes" id="UP000002247">
    <property type="component" value="Chromosome"/>
</dbReference>
<sequence length="583" mass="61667">MNLGDIRRVDTGAFGDLATSLSSRVASIQDAQGSFAKITQFPGWSGAAKDAATQNFQNIDTSLLDDIARLSAVREAVSELHDDFTQLQTELRALEQEADALGATIDDNGFVHDKPDAHISDAQRARIANLSAEVAEVIRAANRLDEKAADVLKRATDGTITAGGAADDAQAAHAGEQQGELGVADPPPGKGSPDANTGWWNSLPPKQRQWVIDNHPDWIGGRDGVSASARDAANRTLIPAERARLTAERDRLQRELDSNPFGGAFSDKDAQLWYVKKKLDDLDAIDRSLNQYGKDAKLLVLDMRSGERGKAAIALGDPDTADHISVTTPGLDSSVGGSLNGMVGEASDLKSETERILRAQGKPGETVSTIAWIGYQCPHVDGPGWGDWARGGADVSQDTLAKAGAQDLSRFYQGLNAAWHPSDGRADTGPQITALGHSYGSLTTSLALQQTPPGVVQNAVLYGSPGIEADSAQQLHMQAGHIFAMQGDGDTIKLAAGTGNFGADPSVQSWVTRLSTHEGITLGDSLDGIGVRHEGIQQNGHEHSQYPQNGSNGELRMPGYNMAAVVAGMTGDDGRKDVTQHGE</sequence>
<evidence type="ECO:0000313" key="5">
    <source>
        <dbReference type="Proteomes" id="UP000002247"/>
    </source>
</evidence>
<feature type="compositionally biased region" description="Low complexity" evidence="2">
    <location>
        <begin position="165"/>
        <end position="179"/>
    </location>
</feature>
<dbReference type="InterPro" id="IPR029058">
    <property type="entry name" value="AB_hydrolase_fold"/>
</dbReference>
<keyword evidence="5" id="KW-1185">Reference proteome</keyword>
<evidence type="ECO:0000313" key="4">
    <source>
        <dbReference type="EMBL" id="ADG96648.1"/>
    </source>
</evidence>
<feature type="region of interest" description="Disordered" evidence="2">
    <location>
        <begin position="165"/>
        <end position="203"/>
    </location>
</feature>
<gene>
    <name evidence="4" type="ordered locus">Srot_0159</name>
</gene>
<reference evidence="4 5" key="1">
    <citation type="journal article" date="2010" name="Stand. Genomic Sci.">
        <title>Complete genome sequence of Segniliparus rotundus type strain (CDC 1076).</title>
        <authorList>
            <person name="Sikorski J."/>
            <person name="Lapidus A."/>
            <person name="Copeland A."/>
            <person name="Misra M."/>
            <person name="Glavina Del Rio T."/>
            <person name="Nolan M."/>
            <person name="Lucas S."/>
            <person name="Chen F."/>
            <person name="Tice H."/>
            <person name="Cheng J.F."/>
            <person name="Jando M."/>
            <person name="Schneider S."/>
            <person name="Bruce D."/>
            <person name="Goodwin L."/>
            <person name="Pitluck S."/>
            <person name="Liolios K."/>
            <person name="Mikhailova N."/>
            <person name="Pati A."/>
            <person name="Ivanova N."/>
            <person name="Mavromatis K."/>
            <person name="Chen A."/>
            <person name="Palaniappan K."/>
            <person name="Chertkov O."/>
            <person name="Land M."/>
            <person name="Hauser L."/>
            <person name="Chang Y.J."/>
            <person name="Jeffries C.D."/>
            <person name="Brettin T."/>
            <person name="Detter J.C."/>
            <person name="Han C."/>
            <person name="Rohde M."/>
            <person name="Goker M."/>
            <person name="Bristow J."/>
            <person name="Eisen J.A."/>
            <person name="Markowitz V."/>
            <person name="Hugenholtz P."/>
            <person name="Kyrpides N.C."/>
            <person name="Klenk H.P."/>
        </authorList>
    </citation>
    <scope>NUCLEOTIDE SEQUENCE [LARGE SCALE GENOMIC DNA]</scope>
    <source>
        <strain evidence="5">ATCC BAA-972 / CDC 1076 / CIP 108378 / DSM 44985 / JCM 13578</strain>
    </source>
</reference>
<dbReference type="OrthoDB" id="5969911at2"/>
<evidence type="ECO:0000259" key="3">
    <source>
        <dbReference type="Pfam" id="PF06259"/>
    </source>
</evidence>
<dbReference type="EMBL" id="CP001958">
    <property type="protein sequence ID" value="ADG96648.1"/>
    <property type="molecule type" value="Genomic_DNA"/>
</dbReference>
<dbReference type="InterPro" id="IPR010427">
    <property type="entry name" value="DUF1023"/>
</dbReference>
<keyword evidence="1" id="KW-0175">Coiled coil</keyword>
<feature type="region of interest" description="Disordered" evidence="2">
    <location>
        <begin position="537"/>
        <end position="557"/>
    </location>
</feature>
<feature type="coiled-coil region" evidence="1">
    <location>
        <begin position="77"/>
        <end position="147"/>
    </location>
</feature>
<proteinExistence type="predicted"/>
<dbReference type="ESTHER" id="segrd-d6zaa6">
    <property type="family name" value="Duf_1023"/>
</dbReference>
<dbReference type="HOGENOM" id="CLU_025057_1_1_11"/>
<dbReference type="eggNOG" id="COG1071">
    <property type="taxonomic scope" value="Bacteria"/>
</dbReference>
<organism evidence="4 5">
    <name type="scientific">Segniliparus rotundus (strain ATCC BAA-972 / CDC 1076 / CIP 108378 / DSM 44985 / JCM 13578)</name>
    <dbReference type="NCBI Taxonomy" id="640132"/>
    <lineage>
        <taxon>Bacteria</taxon>
        <taxon>Bacillati</taxon>
        <taxon>Actinomycetota</taxon>
        <taxon>Actinomycetes</taxon>
        <taxon>Mycobacteriales</taxon>
        <taxon>Segniliparaceae</taxon>
        <taxon>Segniliparus</taxon>
    </lineage>
</organism>
<dbReference type="Pfam" id="PF06259">
    <property type="entry name" value="Abhydrolase_8"/>
    <property type="match status" value="1"/>
</dbReference>
<dbReference type="STRING" id="640132.Srot_0159"/>
<dbReference type="SUPFAM" id="SSF53474">
    <property type="entry name" value="alpha/beta-Hydrolases"/>
    <property type="match status" value="1"/>
</dbReference>